<proteinExistence type="predicted"/>
<dbReference type="Proteomes" id="UP001627154">
    <property type="component" value="Unassembled WGS sequence"/>
</dbReference>
<evidence type="ECO:0000313" key="1">
    <source>
        <dbReference type="EMBL" id="KAL3383796.1"/>
    </source>
</evidence>
<reference evidence="1 2" key="1">
    <citation type="journal article" date="2024" name="bioRxiv">
        <title>A reference genome for Trichogramma kaykai: A tiny desert-dwelling parasitoid wasp with competing sex-ratio distorters.</title>
        <authorList>
            <person name="Culotta J."/>
            <person name="Lindsey A.R."/>
        </authorList>
    </citation>
    <scope>NUCLEOTIDE SEQUENCE [LARGE SCALE GENOMIC DNA]</scope>
    <source>
        <strain evidence="1 2">KSX58</strain>
    </source>
</reference>
<gene>
    <name evidence="1" type="ORF">TKK_020170</name>
</gene>
<evidence type="ECO:0000313" key="2">
    <source>
        <dbReference type="Proteomes" id="UP001627154"/>
    </source>
</evidence>
<organism evidence="1 2">
    <name type="scientific">Trichogramma kaykai</name>
    <dbReference type="NCBI Taxonomy" id="54128"/>
    <lineage>
        <taxon>Eukaryota</taxon>
        <taxon>Metazoa</taxon>
        <taxon>Ecdysozoa</taxon>
        <taxon>Arthropoda</taxon>
        <taxon>Hexapoda</taxon>
        <taxon>Insecta</taxon>
        <taxon>Pterygota</taxon>
        <taxon>Neoptera</taxon>
        <taxon>Endopterygota</taxon>
        <taxon>Hymenoptera</taxon>
        <taxon>Apocrita</taxon>
        <taxon>Proctotrupomorpha</taxon>
        <taxon>Chalcidoidea</taxon>
        <taxon>Trichogrammatidae</taxon>
        <taxon>Trichogramma</taxon>
    </lineage>
</organism>
<dbReference type="AlphaFoldDB" id="A0ABD2VSQ7"/>
<accession>A0ABD2VSQ7</accession>
<comment type="caution">
    <text evidence="1">The sequence shown here is derived from an EMBL/GenBank/DDBJ whole genome shotgun (WGS) entry which is preliminary data.</text>
</comment>
<protein>
    <submittedName>
        <fullName evidence="1">Uncharacterized protein</fullName>
    </submittedName>
</protein>
<keyword evidence="2" id="KW-1185">Reference proteome</keyword>
<name>A0ABD2VSQ7_9HYME</name>
<dbReference type="EMBL" id="JBJJXI010000181">
    <property type="protein sequence ID" value="KAL3383796.1"/>
    <property type="molecule type" value="Genomic_DNA"/>
</dbReference>
<sequence>MSNTETYAHGLYVYLHIYSTWCCSSANKHTGVHTYLYKRTYASERTSCVLSKDQNDARNHEFRCFRVERAWLYCLGSSGLKNGIENQALSSCC</sequence>